<comment type="caution">
    <text evidence="10">The sequence shown here is derived from an EMBL/GenBank/DDBJ whole genome shotgun (WGS) entry which is preliminary data.</text>
</comment>
<dbReference type="PANTHER" id="PTHR48111:SF4">
    <property type="entry name" value="DNA-BINDING DUAL TRANSCRIPTIONAL REGULATOR OMPR"/>
    <property type="match status" value="1"/>
</dbReference>
<reference evidence="11" key="1">
    <citation type="submission" date="2016-11" db="EMBL/GenBank/DDBJ databases">
        <authorList>
            <person name="Jaros S."/>
            <person name="Januszkiewicz K."/>
            <person name="Wedrychowicz H."/>
        </authorList>
    </citation>
    <scope>NUCLEOTIDE SEQUENCE [LARGE SCALE GENOMIC DNA]</scope>
    <source>
        <strain evidence="11">CGMCC 4.3555</strain>
    </source>
</reference>
<evidence type="ECO:0000256" key="7">
    <source>
        <dbReference type="SAM" id="MobiDB-lite"/>
    </source>
</evidence>
<evidence type="ECO:0000256" key="3">
    <source>
        <dbReference type="ARBA" id="ARBA00023125"/>
    </source>
</evidence>
<dbReference type="SMART" id="SM00862">
    <property type="entry name" value="Trans_reg_C"/>
    <property type="match status" value="1"/>
</dbReference>
<gene>
    <name evidence="10" type="ORF">SAMN05216268_108130</name>
</gene>
<dbReference type="CDD" id="cd00383">
    <property type="entry name" value="trans_reg_C"/>
    <property type="match status" value="1"/>
</dbReference>
<keyword evidence="4" id="KW-0804">Transcription</keyword>
<keyword evidence="1 5" id="KW-0597">Phosphoprotein</keyword>
<keyword evidence="2" id="KW-0805">Transcription regulation</keyword>
<dbReference type="PROSITE" id="PS50110">
    <property type="entry name" value="RESPONSE_REGULATORY"/>
    <property type="match status" value="1"/>
</dbReference>
<evidence type="ECO:0000259" key="9">
    <source>
        <dbReference type="PROSITE" id="PS51755"/>
    </source>
</evidence>
<evidence type="ECO:0000313" key="10">
    <source>
        <dbReference type="EMBL" id="SHM06729.1"/>
    </source>
</evidence>
<feature type="domain" description="OmpR/PhoB-type" evidence="9">
    <location>
        <begin position="115"/>
        <end position="213"/>
    </location>
</feature>
<dbReference type="AlphaFoldDB" id="A0A9X8MWD4"/>
<dbReference type="Gene3D" id="3.40.50.2300">
    <property type="match status" value="1"/>
</dbReference>
<dbReference type="GO" id="GO:0006355">
    <property type="term" value="P:regulation of DNA-templated transcription"/>
    <property type="evidence" value="ECO:0007669"/>
    <property type="project" value="InterPro"/>
</dbReference>
<evidence type="ECO:0000256" key="6">
    <source>
        <dbReference type="PROSITE-ProRule" id="PRU01091"/>
    </source>
</evidence>
<dbReference type="InterPro" id="IPR039420">
    <property type="entry name" value="WalR-like"/>
</dbReference>
<dbReference type="Proteomes" id="UP000184388">
    <property type="component" value="Unassembled WGS sequence"/>
</dbReference>
<evidence type="ECO:0000259" key="8">
    <source>
        <dbReference type="PROSITE" id="PS50110"/>
    </source>
</evidence>
<dbReference type="GO" id="GO:0005829">
    <property type="term" value="C:cytosol"/>
    <property type="evidence" value="ECO:0007669"/>
    <property type="project" value="TreeGrafter"/>
</dbReference>
<proteinExistence type="predicted"/>
<evidence type="ECO:0000313" key="11">
    <source>
        <dbReference type="Proteomes" id="UP000184388"/>
    </source>
</evidence>
<dbReference type="GO" id="GO:0000976">
    <property type="term" value="F:transcription cis-regulatory region binding"/>
    <property type="evidence" value="ECO:0007669"/>
    <property type="project" value="TreeGrafter"/>
</dbReference>
<dbReference type="SUPFAM" id="SSF46894">
    <property type="entry name" value="C-terminal effector domain of the bipartite response regulators"/>
    <property type="match status" value="1"/>
</dbReference>
<feature type="modified residue" description="4-aspartylphosphate" evidence="5">
    <location>
        <position position="47"/>
    </location>
</feature>
<dbReference type="PROSITE" id="PS51755">
    <property type="entry name" value="OMPR_PHOB"/>
    <property type="match status" value="1"/>
</dbReference>
<dbReference type="Pfam" id="PF00072">
    <property type="entry name" value="Response_reg"/>
    <property type="match status" value="1"/>
</dbReference>
<dbReference type="SUPFAM" id="SSF52172">
    <property type="entry name" value="CheY-like"/>
    <property type="match status" value="1"/>
</dbReference>
<dbReference type="GO" id="GO:0000156">
    <property type="term" value="F:phosphorelay response regulator activity"/>
    <property type="evidence" value="ECO:0007669"/>
    <property type="project" value="TreeGrafter"/>
</dbReference>
<feature type="region of interest" description="Disordered" evidence="7">
    <location>
        <begin position="216"/>
        <end position="251"/>
    </location>
</feature>
<accession>A0A9X8MWD4</accession>
<dbReference type="InterPro" id="IPR011006">
    <property type="entry name" value="CheY-like_superfamily"/>
</dbReference>
<feature type="DNA-binding region" description="OmpR/PhoB-type" evidence="6">
    <location>
        <begin position="115"/>
        <end position="213"/>
    </location>
</feature>
<dbReference type="InterPro" id="IPR001789">
    <property type="entry name" value="Sig_transdc_resp-reg_receiver"/>
</dbReference>
<dbReference type="InterPro" id="IPR016032">
    <property type="entry name" value="Sig_transdc_resp-reg_C-effctor"/>
</dbReference>
<evidence type="ECO:0000256" key="4">
    <source>
        <dbReference type="ARBA" id="ARBA00023163"/>
    </source>
</evidence>
<feature type="compositionally biased region" description="Low complexity" evidence="7">
    <location>
        <begin position="231"/>
        <end position="242"/>
    </location>
</feature>
<name>A0A9X8MWD4_9ACTN</name>
<organism evidence="10 11">
    <name type="scientific">Streptomyces yunnanensis</name>
    <dbReference type="NCBI Taxonomy" id="156453"/>
    <lineage>
        <taxon>Bacteria</taxon>
        <taxon>Bacillati</taxon>
        <taxon>Actinomycetota</taxon>
        <taxon>Actinomycetes</taxon>
        <taxon>Kitasatosporales</taxon>
        <taxon>Streptomycetaceae</taxon>
        <taxon>Streptomyces</taxon>
    </lineage>
</organism>
<dbReference type="RefSeq" id="WP_107489623.1">
    <property type="nucleotide sequence ID" value="NZ_FRBK01000008.1"/>
</dbReference>
<dbReference type="InterPro" id="IPR001867">
    <property type="entry name" value="OmpR/PhoB-type_DNA-bd"/>
</dbReference>
<dbReference type="EMBL" id="FRBK01000008">
    <property type="protein sequence ID" value="SHM06729.1"/>
    <property type="molecule type" value="Genomic_DNA"/>
</dbReference>
<dbReference type="GO" id="GO:0032993">
    <property type="term" value="C:protein-DNA complex"/>
    <property type="evidence" value="ECO:0007669"/>
    <property type="project" value="TreeGrafter"/>
</dbReference>
<evidence type="ECO:0000256" key="5">
    <source>
        <dbReference type="PROSITE-ProRule" id="PRU00169"/>
    </source>
</evidence>
<sequence>MVADDPTVATAATAALARAGHTTAYATDGFTALELAADFHPHVVVLDPALPGIHGLGLRRRLRSGARAPVPVVSLPAGGGAAGAEAGRAGAPQLVARVAEALRRAGRAATGAEATPVLRAGDLTADPGTGRAVRAGRELSLTADEFALLVFLMRHPGRVFSREQLLRRIWGRDFGDLAAVAALLARLRTELAAGPGAPGPLTEVWGSSYRFGAGGGEAVPAGTGAPAGETVPVGGAADAAPGSLRDRPWAG</sequence>
<evidence type="ECO:0000256" key="1">
    <source>
        <dbReference type="ARBA" id="ARBA00022553"/>
    </source>
</evidence>
<feature type="domain" description="Response regulatory" evidence="8">
    <location>
        <begin position="1"/>
        <end position="106"/>
    </location>
</feature>
<dbReference type="InterPro" id="IPR036388">
    <property type="entry name" value="WH-like_DNA-bd_sf"/>
</dbReference>
<evidence type="ECO:0000256" key="2">
    <source>
        <dbReference type="ARBA" id="ARBA00023015"/>
    </source>
</evidence>
<protein>
    <submittedName>
        <fullName evidence="10">DNA-binding response regulator, OmpR family, contains REC and winged-helix (WHTH) domain</fullName>
    </submittedName>
</protein>
<keyword evidence="3 6" id="KW-0238">DNA-binding</keyword>
<dbReference type="Pfam" id="PF00486">
    <property type="entry name" value="Trans_reg_C"/>
    <property type="match status" value="1"/>
</dbReference>
<dbReference type="Gene3D" id="1.10.10.10">
    <property type="entry name" value="Winged helix-like DNA-binding domain superfamily/Winged helix DNA-binding domain"/>
    <property type="match status" value="1"/>
</dbReference>
<dbReference type="PANTHER" id="PTHR48111">
    <property type="entry name" value="REGULATOR OF RPOS"/>
    <property type="match status" value="1"/>
</dbReference>